<dbReference type="Proteomes" id="UP000054230">
    <property type="component" value="Unassembled WGS sequence"/>
</dbReference>
<sequence>MIKKWTVCLSIIILVLNFVPNLLQGHQVFAENQKIYKDKVELINDESFNISYSMRALENQYEWEIDYRINKTENDKELKLKFSFEGNQPIEIEENES</sequence>
<gene>
    <name evidence="1" type="ORF">LMG8520_1017</name>
</gene>
<reference evidence="2" key="1">
    <citation type="submission" date="2015-10" db="EMBL/GenBank/DDBJ databases">
        <title>Draft Genome Sequences of 11 Lactococcus lactis subspecies cremoris strains.</title>
        <authorList>
            <person name="Wels M."/>
            <person name="Backus L."/>
            <person name="Boekhorst J."/>
            <person name="Dijkstra A."/>
            <person name="Beerthuizen M."/>
            <person name="Kelly W."/>
            <person name="Siezen R."/>
            <person name="Bachmann H."/>
            <person name="Van Hijum S."/>
        </authorList>
    </citation>
    <scope>NUCLEOTIDE SEQUENCE [LARGE SCALE GENOMIC DNA]</scope>
    <source>
        <strain evidence="2">LMG8520</strain>
    </source>
</reference>
<name>A0A0V8DA98_LACLL</name>
<dbReference type="EMBL" id="LKLP01000055">
    <property type="protein sequence ID" value="KSU10458.1"/>
    <property type="molecule type" value="Genomic_DNA"/>
</dbReference>
<dbReference type="RefSeq" id="WP_237671139.1">
    <property type="nucleotide sequence ID" value="NZ_LKLP01000055.1"/>
</dbReference>
<organism evidence="1 2">
    <name type="scientific">Lactococcus lactis subsp. lactis</name>
    <name type="common">Streptococcus lactis</name>
    <dbReference type="NCBI Taxonomy" id="1360"/>
    <lineage>
        <taxon>Bacteria</taxon>
        <taxon>Bacillati</taxon>
        <taxon>Bacillota</taxon>
        <taxon>Bacilli</taxon>
        <taxon>Lactobacillales</taxon>
        <taxon>Streptococcaceae</taxon>
        <taxon>Lactococcus</taxon>
    </lineage>
</organism>
<dbReference type="PATRIC" id="fig|1360.106.peg.41"/>
<comment type="caution">
    <text evidence="1">The sequence shown here is derived from an EMBL/GenBank/DDBJ whole genome shotgun (WGS) entry which is preliminary data.</text>
</comment>
<accession>A0A0V8DA98</accession>
<proteinExistence type="predicted"/>
<dbReference type="AlphaFoldDB" id="A0A0V8DA98"/>
<protein>
    <submittedName>
        <fullName evidence="1">Cell wall surface anchor family protein FPXTG motif</fullName>
    </submittedName>
</protein>
<evidence type="ECO:0000313" key="1">
    <source>
        <dbReference type="EMBL" id="KSU10458.1"/>
    </source>
</evidence>
<evidence type="ECO:0000313" key="2">
    <source>
        <dbReference type="Proteomes" id="UP000054230"/>
    </source>
</evidence>